<evidence type="ECO:0008006" key="3">
    <source>
        <dbReference type="Google" id="ProtNLM"/>
    </source>
</evidence>
<name>A0A0W1SNV0_9EURY</name>
<dbReference type="GO" id="GO:0005975">
    <property type="term" value="P:carbohydrate metabolic process"/>
    <property type="evidence" value="ECO:0007669"/>
    <property type="project" value="InterPro"/>
</dbReference>
<reference evidence="1 2" key="1">
    <citation type="submission" date="2015-12" db="EMBL/GenBank/DDBJ databases">
        <title>Haloferax profundi sp. nov. isolated from the Discovery deep brine-seawater interface in the Red Sea.</title>
        <authorList>
            <person name="Zhang G."/>
            <person name="Stingl U."/>
            <person name="Rashid M."/>
        </authorList>
    </citation>
    <scope>NUCLEOTIDE SEQUENCE [LARGE SCALE GENOMIC DNA]</scope>
    <source>
        <strain evidence="1 2">SB29</strain>
    </source>
</reference>
<sequence length="269" mass="31556">MQLDFTYNKYQRILKSAIQNDYRILTVREYVTHETLPDRYIVLRHDVDRKVGNALKMARIEAERGVSVTYYFRIIDKTFKPKVLREVERLGHEVGYHYEDVDTVDGDLGAAVESFVENLEQFREHVTVDTVSMHGNPLTPYDNRDLWKVTELAEHDLLGEVYLSVDFSDVVYFSDTNRTWYDEKTIVNDWPVGPSIKPMQITSTDDLVGLIEDRRFPRLYLLVHPNRWADSYTEWAGEYLKDTAINAGKWGLWTIRSAQGRRQPRETDV</sequence>
<accession>A0A0W1SNV0</accession>
<dbReference type="AlphaFoldDB" id="A0A0W1SNV0"/>
<proteinExistence type="predicted"/>
<keyword evidence="2" id="KW-1185">Reference proteome</keyword>
<protein>
    <recommendedName>
        <fullName evidence="3">Polysaccharide deacetylase</fullName>
    </recommendedName>
</protein>
<dbReference type="SUPFAM" id="SSF88713">
    <property type="entry name" value="Glycoside hydrolase/deacetylase"/>
    <property type="match status" value="1"/>
</dbReference>
<evidence type="ECO:0000313" key="1">
    <source>
        <dbReference type="EMBL" id="KTG27960.1"/>
    </source>
</evidence>
<dbReference type="OrthoDB" id="301436at2157"/>
<gene>
    <name evidence="1" type="ORF">AUR66_12815</name>
</gene>
<comment type="caution">
    <text evidence="1">The sequence shown here is derived from an EMBL/GenBank/DDBJ whole genome shotgun (WGS) entry which is preliminary data.</text>
</comment>
<evidence type="ECO:0000313" key="2">
    <source>
        <dbReference type="Proteomes" id="UP000053157"/>
    </source>
</evidence>
<dbReference type="InterPro" id="IPR011330">
    <property type="entry name" value="Glyco_hydro/deAcase_b/a-brl"/>
</dbReference>
<dbReference type="EMBL" id="LOPV01000150">
    <property type="protein sequence ID" value="KTG27960.1"/>
    <property type="molecule type" value="Genomic_DNA"/>
</dbReference>
<dbReference type="Proteomes" id="UP000053157">
    <property type="component" value="Unassembled WGS sequence"/>
</dbReference>
<organism evidence="1 2">
    <name type="scientific">Haloferax profundi</name>
    <dbReference type="NCBI Taxonomy" id="1544718"/>
    <lineage>
        <taxon>Archaea</taxon>
        <taxon>Methanobacteriati</taxon>
        <taxon>Methanobacteriota</taxon>
        <taxon>Stenosarchaea group</taxon>
        <taxon>Halobacteria</taxon>
        <taxon>Halobacteriales</taxon>
        <taxon>Haloferacaceae</taxon>
        <taxon>Haloferax</taxon>
    </lineage>
</organism>
<dbReference type="RefSeq" id="WP_058571905.1">
    <property type="nucleotide sequence ID" value="NZ_LOPV01000150.1"/>
</dbReference>